<dbReference type="AlphaFoldDB" id="A0A8H3NM61"/>
<dbReference type="Pfam" id="PF01636">
    <property type="entry name" value="APH"/>
    <property type="match status" value="1"/>
</dbReference>
<dbReference type="InterPro" id="IPR011009">
    <property type="entry name" value="Kinase-like_dom_sf"/>
</dbReference>
<comment type="caution">
    <text evidence="2">The sequence shown here is derived from an EMBL/GenBank/DDBJ whole genome shotgun (WGS) entry which is preliminary data.</text>
</comment>
<dbReference type="Proteomes" id="UP000465221">
    <property type="component" value="Unassembled WGS sequence"/>
</dbReference>
<dbReference type="InterPro" id="IPR002575">
    <property type="entry name" value="Aminoglycoside_PTrfase"/>
</dbReference>
<name>A0A8H3NM61_9EURO</name>
<sequence length="283" mass="33081">MVLYRLGEKSISLELPNATKKEVDFTDTSFFTTSPGRRPELAPIRFENLNLIVKFGLYVTTTEAVNLWMIKKVFGDEAPVPELFGWRVDEKNYVFIYMELIRGPTLAECWGDLSNLGKRAIVEELSRIINNLRRLAQDPSDRFIGSINRQHLLDCVFEDQPRDGPFPSIKAFNDWFALLHQLRFTRRYDDPNRCLLPDTGAIKFTHADLNPRDIIVSSVNPSRVVIVDWQQSGWYPDYWEYCKALYTTSYKEEWRKIYIDQFLEPWTDVHLVFAEYTMAMGAV</sequence>
<dbReference type="InterPro" id="IPR051678">
    <property type="entry name" value="AGP_Transferase"/>
</dbReference>
<evidence type="ECO:0000259" key="1">
    <source>
        <dbReference type="Pfam" id="PF01636"/>
    </source>
</evidence>
<reference evidence="2 3" key="1">
    <citation type="submission" date="2020-01" db="EMBL/GenBank/DDBJ databases">
        <title>Draft genome sequence of Aspergillus udagawae IFM 46972.</title>
        <authorList>
            <person name="Takahashi H."/>
            <person name="Yaguchi T."/>
        </authorList>
    </citation>
    <scope>NUCLEOTIDE SEQUENCE [LARGE SCALE GENOMIC DNA]</scope>
    <source>
        <strain evidence="2 3">IFM 46972</strain>
    </source>
</reference>
<protein>
    <recommendedName>
        <fullName evidence="1">Aminoglycoside phosphotransferase domain-containing protein</fullName>
    </recommendedName>
</protein>
<dbReference type="PANTHER" id="PTHR21310">
    <property type="entry name" value="AMINOGLYCOSIDE PHOSPHOTRANSFERASE-RELATED-RELATED"/>
    <property type="match status" value="1"/>
</dbReference>
<organism evidence="2 3">
    <name type="scientific">Aspergillus udagawae</name>
    <dbReference type="NCBI Taxonomy" id="91492"/>
    <lineage>
        <taxon>Eukaryota</taxon>
        <taxon>Fungi</taxon>
        <taxon>Dikarya</taxon>
        <taxon>Ascomycota</taxon>
        <taxon>Pezizomycotina</taxon>
        <taxon>Eurotiomycetes</taxon>
        <taxon>Eurotiomycetidae</taxon>
        <taxon>Eurotiales</taxon>
        <taxon>Aspergillaceae</taxon>
        <taxon>Aspergillus</taxon>
        <taxon>Aspergillus subgen. Fumigati</taxon>
    </lineage>
</organism>
<feature type="domain" description="Aminoglycoside phosphotransferase" evidence="1">
    <location>
        <begin position="78"/>
        <end position="263"/>
    </location>
</feature>
<accession>A0A8H3NM61</accession>
<evidence type="ECO:0000313" key="2">
    <source>
        <dbReference type="EMBL" id="GFF34394.1"/>
    </source>
</evidence>
<gene>
    <name evidence="2" type="ORF">IFM46972_04209</name>
</gene>
<proteinExistence type="predicted"/>
<dbReference type="PANTHER" id="PTHR21310:SF54">
    <property type="entry name" value="AMINOGLYCOSIDE PHOSPHOTRANSFERASE DOMAIN-CONTAINING PROTEIN"/>
    <property type="match status" value="1"/>
</dbReference>
<dbReference type="EMBL" id="BLKC01000023">
    <property type="protein sequence ID" value="GFF34394.1"/>
    <property type="molecule type" value="Genomic_DNA"/>
</dbReference>
<evidence type="ECO:0000313" key="3">
    <source>
        <dbReference type="Proteomes" id="UP000465221"/>
    </source>
</evidence>
<dbReference type="SUPFAM" id="SSF56112">
    <property type="entry name" value="Protein kinase-like (PK-like)"/>
    <property type="match status" value="1"/>
</dbReference>